<dbReference type="GO" id="GO:0007142">
    <property type="term" value="P:male meiosis II"/>
    <property type="evidence" value="ECO:0007669"/>
    <property type="project" value="InterPro"/>
</dbReference>
<dbReference type="AlphaFoldDB" id="A0AAW0JBY3"/>
<sequence>MNPVESDSQWKLLREEDPNYHQLSGELKESLELPETTTPRPEAGIKETLPGKELKVEASLSAWLKPLPPIQDENIKFFDPASTRKPHFGRTPGDRPIIGLVAAHWNDNEPSHISPKWWDWNGIPNSTNKYKEDQLVSWHATPFEERLEKTLSEGSVITQRKPVYGKPIAFDENEESDTALSQLQSSTHPNGVFYNLIEVYIVELNKCIGFVLYVKGGEQPLAVEVPGQNVDGMEGEVVEGGNVKYEDNGDVSDVDEEVNVDGEGDKVPKIE</sequence>
<dbReference type="PANTHER" id="PTHR33318">
    <property type="entry name" value="ASPARTYL/GLUTAMYL-TRNA(ASN/GLN) AMIDOTRANSFERASE SUBUNIT"/>
    <property type="match status" value="1"/>
</dbReference>
<feature type="region of interest" description="Disordered" evidence="1">
    <location>
        <begin position="1"/>
        <end position="46"/>
    </location>
</feature>
<gene>
    <name evidence="2" type="primary">JASON_1</name>
    <name evidence="2" type="ORF">CFP56_034884</name>
</gene>
<evidence type="ECO:0000313" key="3">
    <source>
        <dbReference type="Proteomes" id="UP000237347"/>
    </source>
</evidence>
<dbReference type="PANTHER" id="PTHR33318:SF7">
    <property type="entry name" value="PROTEIN JASON"/>
    <property type="match status" value="1"/>
</dbReference>
<accession>A0AAW0JBY3</accession>
<evidence type="ECO:0000256" key="1">
    <source>
        <dbReference type="SAM" id="MobiDB-lite"/>
    </source>
</evidence>
<organism evidence="2 3">
    <name type="scientific">Quercus suber</name>
    <name type="common">Cork oak</name>
    <dbReference type="NCBI Taxonomy" id="58331"/>
    <lineage>
        <taxon>Eukaryota</taxon>
        <taxon>Viridiplantae</taxon>
        <taxon>Streptophyta</taxon>
        <taxon>Embryophyta</taxon>
        <taxon>Tracheophyta</taxon>
        <taxon>Spermatophyta</taxon>
        <taxon>Magnoliopsida</taxon>
        <taxon>eudicotyledons</taxon>
        <taxon>Gunneridae</taxon>
        <taxon>Pentapetalae</taxon>
        <taxon>rosids</taxon>
        <taxon>fabids</taxon>
        <taxon>Fagales</taxon>
        <taxon>Fagaceae</taxon>
        <taxon>Quercus</taxon>
    </lineage>
</organism>
<feature type="region of interest" description="Disordered" evidence="1">
    <location>
        <begin position="232"/>
        <end position="271"/>
    </location>
</feature>
<dbReference type="InterPro" id="IPR039300">
    <property type="entry name" value="JASON"/>
</dbReference>
<protein>
    <submittedName>
        <fullName evidence="2">Protein jason</fullName>
    </submittedName>
</protein>
<keyword evidence="3" id="KW-1185">Reference proteome</keyword>
<evidence type="ECO:0000313" key="2">
    <source>
        <dbReference type="EMBL" id="KAK7824052.1"/>
    </source>
</evidence>
<name>A0AAW0JBY3_QUESU</name>
<proteinExistence type="predicted"/>
<reference evidence="2 3" key="1">
    <citation type="journal article" date="2018" name="Sci. Data">
        <title>The draft genome sequence of cork oak.</title>
        <authorList>
            <person name="Ramos A.M."/>
            <person name="Usie A."/>
            <person name="Barbosa P."/>
            <person name="Barros P.M."/>
            <person name="Capote T."/>
            <person name="Chaves I."/>
            <person name="Simoes F."/>
            <person name="Abreu I."/>
            <person name="Carrasquinho I."/>
            <person name="Faro C."/>
            <person name="Guimaraes J.B."/>
            <person name="Mendonca D."/>
            <person name="Nobrega F."/>
            <person name="Rodrigues L."/>
            <person name="Saibo N.J.M."/>
            <person name="Varela M.C."/>
            <person name="Egas C."/>
            <person name="Matos J."/>
            <person name="Miguel C.M."/>
            <person name="Oliveira M.M."/>
            <person name="Ricardo C.P."/>
            <person name="Goncalves S."/>
        </authorList>
    </citation>
    <scope>NUCLEOTIDE SEQUENCE [LARGE SCALE GENOMIC DNA]</scope>
    <source>
        <strain evidence="3">cv. HL8</strain>
    </source>
</reference>
<feature type="compositionally biased region" description="Acidic residues" evidence="1">
    <location>
        <begin position="248"/>
        <end position="262"/>
    </location>
</feature>
<dbReference type="EMBL" id="PKMF04000614">
    <property type="protein sequence ID" value="KAK7824052.1"/>
    <property type="molecule type" value="Genomic_DNA"/>
</dbReference>
<comment type="caution">
    <text evidence="2">The sequence shown here is derived from an EMBL/GenBank/DDBJ whole genome shotgun (WGS) entry which is preliminary data.</text>
</comment>
<dbReference type="Proteomes" id="UP000237347">
    <property type="component" value="Unassembled WGS sequence"/>
</dbReference>